<evidence type="ECO:0000256" key="5">
    <source>
        <dbReference type="ARBA" id="ARBA00023002"/>
    </source>
</evidence>
<dbReference type="PANTHER" id="PTHR43884">
    <property type="entry name" value="ACYL-COA DEHYDROGENASE"/>
    <property type="match status" value="1"/>
</dbReference>
<dbReference type="SUPFAM" id="SSF56645">
    <property type="entry name" value="Acyl-CoA dehydrogenase NM domain-like"/>
    <property type="match status" value="1"/>
</dbReference>
<evidence type="ECO:0000256" key="3">
    <source>
        <dbReference type="ARBA" id="ARBA00022630"/>
    </source>
</evidence>
<proteinExistence type="inferred from homology"/>
<sequence>MFPRDLFDDSHSLLRRQVAGFLDEEIVGLHRNWSQARYVPRDIWRKAGEAGLLCRSLPAEYGGHGRDFRDSVVIIEELAARRLPGLPTYLQSDIVAPLVQRLGTAAQKQRFLPGLCDGNLLGAMALTEPHSGSDLHAFRSFARRDGDDFVLNGVKTHISNGNSADLIIVAARCDKAILGDQPGFVLLLVKAGRDGISRKAIAKAGMQALDTATITFEDCRVPACNLLGQEGLGFMHLMQSLVAERLVLAVFAQASAETLLRETIAACHARQTSAGTLLDYQHIRFRLADLYSDCSANRAFVDQCITAQLRNRTDPKAACIAKLRCTENLKDIATQALQLRGAAGISEAEGERCVADLVDASVQTIWGGSSEVMRDLIGRGLVNLL</sequence>
<dbReference type="Pfam" id="PF00441">
    <property type="entry name" value="Acyl-CoA_dh_1"/>
    <property type="match status" value="1"/>
</dbReference>
<feature type="domain" description="Acyl-CoA oxidase/dehydrogenase middle" evidence="8">
    <location>
        <begin position="123"/>
        <end position="219"/>
    </location>
</feature>
<dbReference type="SUPFAM" id="SSF47203">
    <property type="entry name" value="Acyl-CoA dehydrogenase C-terminal domain-like"/>
    <property type="match status" value="1"/>
</dbReference>
<dbReference type="Proteomes" id="UP000679352">
    <property type="component" value="Plasmid p1"/>
</dbReference>
<dbReference type="FunFam" id="2.40.110.10:FF:000002">
    <property type="entry name" value="Acyl-CoA dehydrogenase fadE12"/>
    <property type="match status" value="1"/>
</dbReference>
<dbReference type="EMBL" id="CP076362">
    <property type="protein sequence ID" value="QWK92473.1"/>
    <property type="molecule type" value="Genomic_DNA"/>
</dbReference>
<protein>
    <submittedName>
        <fullName evidence="10">Acyl-CoA dehydrogenase family protein</fullName>
    </submittedName>
</protein>
<dbReference type="InterPro" id="IPR006091">
    <property type="entry name" value="Acyl-CoA_Oxase/DH_mid-dom"/>
</dbReference>
<evidence type="ECO:0000259" key="8">
    <source>
        <dbReference type="Pfam" id="PF02770"/>
    </source>
</evidence>
<dbReference type="GO" id="GO:0003995">
    <property type="term" value="F:acyl-CoA dehydrogenase activity"/>
    <property type="evidence" value="ECO:0007669"/>
    <property type="project" value="InterPro"/>
</dbReference>
<evidence type="ECO:0000259" key="9">
    <source>
        <dbReference type="Pfam" id="PF02771"/>
    </source>
</evidence>
<evidence type="ECO:0000256" key="2">
    <source>
        <dbReference type="ARBA" id="ARBA00009347"/>
    </source>
</evidence>
<dbReference type="GO" id="GO:0050660">
    <property type="term" value="F:flavin adenine dinucleotide binding"/>
    <property type="evidence" value="ECO:0007669"/>
    <property type="project" value="InterPro"/>
</dbReference>
<dbReference type="Pfam" id="PF02771">
    <property type="entry name" value="Acyl-CoA_dh_N"/>
    <property type="match status" value="1"/>
</dbReference>
<dbReference type="Gene3D" id="2.40.110.10">
    <property type="entry name" value="Butyryl-CoA Dehydrogenase, subunit A, domain 2"/>
    <property type="match status" value="1"/>
</dbReference>
<dbReference type="InterPro" id="IPR009100">
    <property type="entry name" value="AcylCoA_DH/oxidase_NM_dom_sf"/>
</dbReference>
<keyword evidence="4 6" id="KW-0274">FAD</keyword>
<dbReference type="KEGG" id="gfu:KM031_16355"/>
<feature type="domain" description="Acyl-CoA dehydrogenase/oxidase C-terminal" evidence="7">
    <location>
        <begin position="233"/>
        <end position="381"/>
    </location>
</feature>
<evidence type="ECO:0000256" key="4">
    <source>
        <dbReference type="ARBA" id="ARBA00022827"/>
    </source>
</evidence>
<feature type="domain" description="Acyl-CoA dehydrogenase/oxidase N-terminal" evidence="9">
    <location>
        <begin position="9"/>
        <end position="118"/>
    </location>
</feature>
<dbReference type="InterPro" id="IPR006089">
    <property type="entry name" value="Acyl-CoA_DH_CS"/>
</dbReference>
<evidence type="ECO:0000256" key="1">
    <source>
        <dbReference type="ARBA" id="ARBA00001974"/>
    </source>
</evidence>
<evidence type="ECO:0000313" key="11">
    <source>
        <dbReference type="Proteomes" id="UP000679352"/>
    </source>
</evidence>
<dbReference type="AlphaFoldDB" id="A0A975PBA9"/>
<comment type="cofactor">
    <cofactor evidence="1 6">
        <name>FAD</name>
        <dbReference type="ChEBI" id="CHEBI:57692"/>
    </cofactor>
</comment>
<geneLocation type="plasmid" evidence="10 11">
    <name>p1</name>
</geneLocation>
<dbReference type="PANTHER" id="PTHR43884:SF12">
    <property type="entry name" value="ISOVALERYL-COA DEHYDROGENASE, MITOCHONDRIAL-RELATED"/>
    <property type="match status" value="1"/>
</dbReference>
<dbReference type="InterPro" id="IPR036250">
    <property type="entry name" value="AcylCo_DH-like_C"/>
</dbReference>
<dbReference type="Gene3D" id="1.20.140.10">
    <property type="entry name" value="Butyryl-CoA Dehydrogenase, subunit A, domain 3"/>
    <property type="match status" value="1"/>
</dbReference>
<reference evidence="10" key="1">
    <citation type="submission" date="2021-06" db="EMBL/GenBank/DDBJ databases">
        <authorList>
            <person name="Lee C.-S."/>
            <person name="Jin L."/>
        </authorList>
    </citation>
    <scope>NUCLEOTIDE SEQUENCE</scope>
    <source>
        <strain evidence="10">Con5</strain>
        <plasmid evidence="10">p1</plasmid>
    </source>
</reference>
<dbReference type="InterPro" id="IPR009075">
    <property type="entry name" value="AcylCo_DH/oxidase_C"/>
</dbReference>
<accession>A0A975PBA9</accession>
<keyword evidence="10" id="KW-0614">Plasmid</keyword>
<dbReference type="PROSITE" id="PS00072">
    <property type="entry name" value="ACYL_COA_DH_1"/>
    <property type="match status" value="1"/>
</dbReference>
<evidence type="ECO:0000259" key="7">
    <source>
        <dbReference type="Pfam" id="PF00441"/>
    </source>
</evidence>
<evidence type="ECO:0000256" key="6">
    <source>
        <dbReference type="RuleBase" id="RU362125"/>
    </source>
</evidence>
<evidence type="ECO:0000313" key="10">
    <source>
        <dbReference type="EMBL" id="QWK92473.1"/>
    </source>
</evidence>
<dbReference type="InterPro" id="IPR037069">
    <property type="entry name" value="AcylCoA_DH/ox_N_sf"/>
</dbReference>
<comment type="similarity">
    <text evidence="2 6">Belongs to the acyl-CoA dehydrogenase family.</text>
</comment>
<dbReference type="InterPro" id="IPR046373">
    <property type="entry name" value="Acyl-CoA_Oxase/DH_mid-dom_sf"/>
</dbReference>
<gene>
    <name evidence="10" type="ORF">KM031_16355</name>
</gene>
<keyword evidence="3 6" id="KW-0285">Flavoprotein</keyword>
<dbReference type="Gene3D" id="1.10.540.10">
    <property type="entry name" value="Acyl-CoA dehydrogenase/oxidase, N-terminal domain"/>
    <property type="match status" value="1"/>
</dbReference>
<keyword evidence="11" id="KW-1185">Reference proteome</keyword>
<keyword evidence="5 6" id="KW-0560">Oxidoreductase</keyword>
<name>A0A975PBA9_9RHOB</name>
<organism evidence="10 11">
    <name type="scientific">Gemmobacter fulvus</name>
    <dbReference type="NCBI Taxonomy" id="2840474"/>
    <lineage>
        <taxon>Bacteria</taxon>
        <taxon>Pseudomonadati</taxon>
        <taxon>Pseudomonadota</taxon>
        <taxon>Alphaproteobacteria</taxon>
        <taxon>Rhodobacterales</taxon>
        <taxon>Paracoccaceae</taxon>
        <taxon>Gemmobacter</taxon>
    </lineage>
</organism>
<dbReference type="Pfam" id="PF02770">
    <property type="entry name" value="Acyl-CoA_dh_M"/>
    <property type="match status" value="1"/>
</dbReference>
<dbReference type="InterPro" id="IPR013786">
    <property type="entry name" value="AcylCoA_DH/ox_N"/>
</dbReference>